<comment type="caution">
    <text evidence="1">The sequence shown here is derived from an EMBL/GenBank/DDBJ whole genome shotgun (WGS) entry which is preliminary data.</text>
</comment>
<evidence type="ECO:0000313" key="1">
    <source>
        <dbReference type="EMBL" id="KAJ0098369.1"/>
    </source>
</evidence>
<proteinExistence type="predicted"/>
<organism evidence="1 2">
    <name type="scientific">Pistacia atlantica</name>
    <dbReference type="NCBI Taxonomy" id="434234"/>
    <lineage>
        <taxon>Eukaryota</taxon>
        <taxon>Viridiplantae</taxon>
        <taxon>Streptophyta</taxon>
        <taxon>Embryophyta</taxon>
        <taxon>Tracheophyta</taxon>
        <taxon>Spermatophyta</taxon>
        <taxon>Magnoliopsida</taxon>
        <taxon>eudicotyledons</taxon>
        <taxon>Gunneridae</taxon>
        <taxon>Pentapetalae</taxon>
        <taxon>rosids</taxon>
        <taxon>malvids</taxon>
        <taxon>Sapindales</taxon>
        <taxon>Anacardiaceae</taxon>
        <taxon>Pistacia</taxon>
    </lineage>
</organism>
<name>A0ACC1BHB5_9ROSI</name>
<keyword evidence="2" id="KW-1185">Reference proteome</keyword>
<accession>A0ACC1BHB5</accession>
<dbReference type="EMBL" id="CM047900">
    <property type="protein sequence ID" value="KAJ0098369.1"/>
    <property type="molecule type" value="Genomic_DNA"/>
</dbReference>
<evidence type="ECO:0000313" key="2">
    <source>
        <dbReference type="Proteomes" id="UP001164250"/>
    </source>
</evidence>
<reference evidence="2" key="1">
    <citation type="journal article" date="2023" name="G3 (Bethesda)">
        <title>Genome assembly and association tests identify interacting loci associated with vigor, precocity, and sex in interspecific pistachio rootstocks.</title>
        <authorList>
            <person name="Palmer W."/>
            <person name="Jacygrad E."/>
            <person name="Sagayaradj S."/>
            <person name="Cavanaugh K."/>
            <person name="Han R."/>
            <person name="Bertier L."/>
            <person name="Beede B."/>
            <person name="Kafkas S."/>
            <person name="Golino D."/>
            <person name="Preece J."/>
            <person name="Michelmore R."/>
        </authorList>
    </citation>
    <scope>NUCLEOTIDE SEQUENCE [LARGE SCALE GENOMIC DNA]</scope>
</reference>
<dbReference type="Proteomes" id="UP001164250">
    <property type="component" value="Chromosome 4"/>
</dbReference>
<gene>
    <name evidence="1" type="ORF">Patl1_22206</name>
</gene>
<sequence length="373" mass="39218">MTISAARWNIDFSLSIFYNKTQITMSTSSTKRVRIIFGINMDSPKSRYKAMSIAAGCDGKKSVTQVTFLGVENLEVIGNGLGAVDLANLLCKKVGDAQLLFVSTDEAGAGGGGGNIHRENGGSVKIEIDICMRNLKSRSKAMSIAAGFTGVIQVTLQGEEKLEVIGIWLNAVKLANLLRKKVGDAQAVDVSTDEPGGGGGGGNIHGENGGSVNNPTAQELPPPVTTAVLKLAYHCEGCIEKIKKTLLKTKGGLSMTVDKQKELVTIQGTMDAKALAQTLKEGLKRPVEIVPPKKENEEKESNGGSDDEGGDGGIEDDAENEGEGGGGGGNLSGLGYGYPYPFSGYEYGYPVVQMHAHAPQMFSDENPNACSVM</sequence>
<protein>
    <submittedName>
        <fullName evidence="1">Uncharacterized protein</fullName>
    </submittedName>
</protein>